<evidence type="ECO:0000313" key="2">
    <source>
        <dbReference type="Proteomes" id="UP001153334"/>
    </source>
</evidence>
<accession>A0ACC2IYA7</accession>
<gene>
    <name evidence="1" type="ORF">ONZ43_g3041</name>
</gene>
<evidence type="ECO:0000313" key="1">
    <source>
        <dbReference type="EMBL" id="KAJ8120187.1"/>
    </source>
</evidence>
<dbReference type="EMBL" id="JAPESX010000676">
    <property type="protein sequence ID" value="KAJ8120187.1"/>
    <property type="molecule type" value="Genomic_DNA"/>
</dbReference>
<protein>
    <submittedName>
        <fullName evidence="1">Uncharacterized protein</fullName>
    </submittedName>
</protein>
<name>A0ACC2IYA7_9PEZI</name>
<sequence>MDSDTQSTAAHFAERPNSEIDSPAQHIQHAQPSAETTEESPQNRVVPDSPSEHTPSKEDLPAQSPSHALDFDHLEHDEESGASLWDTDAPVTGQDETSMSNNEEHAPDVTDTAPADHASKHLSTMSFARTVSHEVSFNDDEDAEWNLQRSETNPFSFMPENERTNSFPIVPQMENSSAEQYAHPLPTNQNGDVLQDLGTEGAHFDDTALEPYTEQLEDAQLNKHDEDDGLYQNTVGGDIVGMEEDAPNTRYEEGLPLIPQHDTLETTTDLANPGSGSNDLFSQDETGDAGDDFFTQIQDHSQPLSDNSMAHTLQRKSTTMVIEQNVDLEPLSPVEDAQSSEPDIPNASVNGDSVHSPEGGAKIAPGTEDIDAKWAAAFDGDDDDGFLLDTTTENKELDPADIFGSDDEGFLDDEEEPTTVAPSQTQTPQPNLNGPYAPKSAQQQPYSPQNSYAPGPPVAQVPATQQQSPLYGSNAATLGMGYGAPPPKPDIPKAQSFASKPKGGYQSPYDLPMEVVKPKKRATSLKISL</sequence>
<comment type="caution">
    <text evidence="1">The sequence shown here is derived from an EMBL/GenBank/DDBJ whole genome shotgun (WGS) entry which is preliminary data.</text>
</comment>
<proteinExistence type="predicted"/>
<organism evidence="1 2">
    <name type="scientific">Nemania bipapillata</name>
    <dbReference type="NCBI Taxonomy" id="110536"/>
    <lineage>
        <taxon>Eukaryota</taxon>
        <taxon>Fungi</taxon>
        <taxon>Dikarya</taxon>
        <taxon>Ascomycota</taxon>
        <taxon>Pezizomycotina</taxon>
        <taxon>Sordariomycetes</taxon>
        <taxon>Xylariomycetidae</taxon>
        <taxon>Xylariales</taxon>
        <taxon>Xylariaceae</taxon>
        <taxon>Nemania</taxon>
    </lineage>
</organism>
<reference evidence="1" key="1">
    <citation type="submission" date="2022-11" db="EMBL/GenBank/DDBJ databases">
        <title>Genome Sequence of Nemania bipapillata.</title>
        <authorList>
            <person name="Buettner E."/>
        </authorList>
    </citation>
    <scope>NUCLEOTIDE SEQUENCE</scope>
    <source>
        <strain evidence="1">CP14</strain>
    </source>
</reference>
<keyword evidence="2" id="KW-1185">Reference proteome</keyword>
<dbReference type="Proteomes" id="UP001153334">
    <property type="component" value="Unassembled WGS sequence"/>
</dbReference>